<dbReference type="Proteomes" id="UP000027135">
    <property type="component" value="Unassembled WGS sequence"/>
</dbReference>
<evidence type="ECO:0000256" key="2">
    <source>
        <dbReference type="SAM" id="Phobius"/>
    </source>
</evidence>
<dbReference type="AlphaFoldDB" id="A0A067QR93"/>
<proteinExistence type="inferred from homology"/>
<comment type="similarity">
    <text evidence="1">Belongs to the monovalent cation:proton antiporter 1 (CPA1) transporter (TC 2.A.36) family.</text>
</comment>
<dbReference type="InParanoid" id="A0A067QR93"/>
<name>A0A067QR93_ZOONE</name>
<feature type="transmembrane region" description="Helical" evidence="2">
    <location>
        <begin position="61"/>
        <end position="82"/>
    </location>
</feature>
<sequence>IRIISTVFVAIGAKLNLKEKIFVSLSWMAKATVQAALGPVALDSVRDLNRPEEERDFAERVLVICVLSILLTAPVGAILITLSGPRLLKKTTTPVIVEGWRRSARPSLRDISIIDEDDNGETT</sequence>
<feature type="non-terminal residue" evidence="3">
    <location>
        <position position="1"/>
    </location>
</feature>
<accession>A0A067QR93</accession>
<dbReference type="EMBL" id="KK898976">
    <property type="protein sequence ID" value="KDQ65251.1"/>
    <property type="molecule type" value="Genomic_DNA"/>
</dbReference>
<dbReference type="eggNOG" id="KOG3826">
    <property type="taxonomic scope" value="Eukaryota"/>
</dbReference>
<organism evidence="3 4">
    <name type="scientific">Zootermopsis nevadensis</name>
    <name type="common">Dampwood termite</name>
    <dbReference type="NCBI Taxonomy" id="136037"/>
    <lineage>
        <taxon>Eukaryota</taxon>
        <taxon>Metazoa</taxon>
        <taxon>Ecdysozoa</taxon>
        <taxon>Arthropoda</taxon>
        <taxon>Hexapoda</taxon>
        <taxon>Insecta</taxon>
        <taxon>Pterygota</taxon>
        <taxon>Neoptera</taxon>
        <taxon>Polyneoptera</taxon>
        <taxon>Dictyoptera</taxon>
        <taxon>Blattodea</taxon>
        <taxon>Blattoidea</taxon>
        <taxon>Termitoidae</taxon>
        <taxon>Termopsidae</taxon>
        <taxon>Zootermopsis</taxon>
    </lineage>
</organism>
<dbReference type="STRING" id="136037.A0A067QR93"/>
<keyword evidence="2" id="KW-0472">Membrane</keyword>
<feature type="transmembrane region" description="Helical" evidence="2">
    <location>
        <begin position="21"/>
        <end position="41"/>
    </location>
</feature>
<dbReference type="GO" id="GO:0098662">
    <property type="term" value="P:inorganic cation transmembrane transport"/>
    <property type="evidence" value="ECO:0007669"/>
    <property type="project" value="TreeGrafter"/>
</dbReference>
<evidence type="ECO:0000256" key="1">
    <source>
        <dbReference type="ARBA" id="ARBA00007367"/>
    </source>
</evidence>
<keyword evidence="2" id="KW-1133">Transmembrane helix</keyword>
<dbReference type="PANTHER" id="PTHR31102">
    <property type="match status" value="1"/>
</dbReference>
<keyword evidence="2" id="KW-0812">Transmembrane</keyword>
<dbReference type="InterPro" id="IPR051843">
    <property type="entry name" value="CPA1_transporter"/>
</dbReference>
<dbReference type="PANTHER" id="PTHR31102:SF1">
    <property type="entry name" value="CATION_H+ EXCHANGER DOMAIN-CONTAINING PROTEIN"/>
    <property type="match status" value="1"/>
</dbReference>
<protein>
    <submittedName>
        <fullName evidence="3">Mitochondrial sodium/hydrogen exchanger NHA2</fullName>
    </submittedName>
</protein>
<gene>
    <name evidence="3" type="ORF">L798_00088</name>
</gene>
<reference evidence="3 4" key="1">
    <citation type="journal article" date="2014" name="Nat. Commun.">
        <title>Molecular traces of alternative social organization in a termite genome.</title>
        <authorList>
            <person name="Terrapon N."/>
            <person name="Li C."/>
            <person name="Robertson H.M."/>
            <person name="Ji L."/>
            <person name="Meng X."/>
            <person name="Booth W."/>
            <person name="Chen Z."/>
            <person name="Childers C.P."/>
            <person name="Glastad K.M."/>
            <person name="Gokhale K."/>
            <person name="Gowin J."/>
            <person name="Gronenberg W."/>
            <person name="Hermansen R.A."/>
            <person name="Hu H."/>
            <person name="Hunt B.G."/>
            <person name="Huylmans A.K."/>
            <person name="Khalil S.M."/>
            <person name="Mitchell R.D."/>
            <person name="Munoz-Torres M.C."/>
            <person name="Mustard J.A."/>
            <person name="Pan H."/>
            <person name="Reese J.T."/>
            <person name="Scharf M.E."/>
            <person name="Sun F."/>
            <person name="Vogel H."/>
            <person name="Xiao J."/>
            <person name="Yang W."/>
            <person name="Yang Z."/>
            <person name="Yang Z."/>
            <person name="Zhou J."/>
            <person name="Zhu J."/>
            <person name="Brent C.S."/>
            <person name="Elsik C.G."/>
            <person name="Goodisman M.A."/>
            <person name="Liberles D.A."/>
            <person name="Roe R.M."/>
            <person name="Vargo E.L."/>
            <person name="Vilcinskas A."/>
            <person name="Wang J."/>
            <person name="Bornberg-Bauer E."/>
            <person name="Korb J."/>
            <person name="Zhang G."/>
            <person name="Liebig J."/>
        </authorList>
    </citation>
    <scope>NUCLEOTIDE SEQUENCE [LARGE SCALE GENOMIC DNA]</scope>
    <source>
        <tissue evidence="3">Whole organism</tissue>
    </source>
</reference>
<keyword evidence="4" id="KW-1185">Reference proteome</keyword>
<evidence type="ECO:0000313" key="3">
    <source>
        <dbReference type="EMBL" id="KDQ65251.1"/>
    </source>
</evidence>
<evidence type="ECO:0000313" key="4">
    <source>
        <dbReference type="Proteomes" id="UP000027135"/>
    </source>
</evidence>